<keyword evidence="1" id="KW-0472">Membrane</keyword>
<name>A0A840EJI5_9BACT</name>
<gene>
    <name evidence="2" type="ORF">GGR28_003677</name>
</gene>
<dbReference type="RefSeq" id="WP_183497262.1">
    <property type="nucleotide sequence ID" value="NZ_JACIFF010000011.1"/>
</dbReference>
<evidence type="ECO:0000256" key="1">
    <source>
        <dbReference type="SAM" id="Phobius"/>
    </source>
</evidence>
<dbReference type="EMBL" id="JACIFF010000011">
    <property type="protein sequence ID" value="MBB4081036.1"/>
    <property type="molecule type" value="Genomic_DNA"/>
</dbReference>
<keyword evidence="3" id="KW-1185">Reference proteome</keyword>
<feature type="transmembrane region" description="Helical" evidence="1">
    <location>
        <begin position="75"/>
        <end position="98"/>
    </location>
</feature>
<comment type="caution">
    <text evidence="2">The sequence shown here is derived from an EMBL/GenBank/DDBJ whole genome shotgun (WGS) entry which is preliminary data.</text>
</comment>
<feature type="transmembrane region" description="Helical" evidence="1">
    <location>
        <begin position="119"/>
        <end position="138"/>
    </location>
</feature>
<evidence type="ECO:0000313" key="3">
    <source>
        <dbReference type="Proteomes" id="UP000576209"/>
    </source>
</evidence>
<dbReference type="AlphaFoldDB" id="A0A840EJI5"/>
<proteinExistence type="predicted"/>
<sequence>MSGWLWLTTLAVSWALFGIIWVIQLVHYPSFRYVVDQFQPFHRHHTASITRIVAPLMVAELLLSVLTAYQTDFHWSWSLPLMVVIGIWLTTFLYAVPLHNSLGNVRSEAAVTSLIRINWVRTALWTLKAVWVSILFALRH</sequence>
<accession>A0A840EJI5</accession>
<dbReference type="Proteomes" id="UP000576209">
    <property type="component" value="Unassembled WGS sequence"/>
</dbReference>
<evidence type="ECO:0000313" key="2">
    <source>
        <dbReference type="EMBL" id="MBB4081036.1"/>
    </source>
</evidence>
<evidence type="ECO:0008006" key="4">
    <source>
        <dbReference type="Google" id="ProtNLM"/>
    </source>
</evidence>
<protein>
    <recommendedName>
        <fullName evidence="4">DUF1772 domain-containing protein</fullName>
    </recommendedName>
</protein>
<feature type="transmembrane region" description="Helical" evidence="1">
    <location>
        <begin position="6"/>
        <end position="28"/>
    </location>
</feature>
<reference evidence="2 3" key="1">
    <citation type="submission" date="2020-08" db="EMBL/GenBank/DDBJ databases">
        <title>Genomic Encyclopedia of Type Strains, Phase IV (KMG-IV): sequencing the most valuable type-strain genomes for metagenomic binning, comparative biology and taxonomic classification.</title>
        <authorList>
            <person name="Goeker M."/>
        </authorList>
    </citation>
    <scope>NUCLEOTIDE SEQUENCE [LARGE SCALE GENOMIC DNA]</scope>
    <source>
        <strain evidence="2 3">DSM 105137</strain>
    </source>
</reference>
<organism evidence="2 3">
    <name type="scientific">Neolewinella aquimaris</name>
    <dbReference type="NCBI Taxonomy" id="1835722"/>
    <lineage>
        <taxon>Bacteria</taxon>
        <taxon>Pseudomonadati</taxon>
        <taxon>Bacteroidota</taxon>
        <taxon>Saprospiria</taxon>
        <taxon>Saprospirales</taxon>
        <taxon>Lewinellaceae</taxon>
        <taxon>Neolewinella</taxon>
    </lineage>
</organism>
<keyword evidence="1" id="KW-1133">Transmembrane helix</keyword>
<feature type="transmembrane region" description="Helical" evidence="1">
    <location>
        <begin position="49"/>
        <end position="69"/>
    </location>
</feature>
<keyword evidence="1" id="KW-0812">Transmembrane</keyword>